<organism evidence="2 3">
    <name type="scientific">Thermus scotoductus</name>
    <dbReference type="NCBI Taxonomy" id="37636"/>
    <lineage>
        <taxon>Bacteria</taxon>
        <taxon>Thermotogati</taxon>
        <taxon>Deinococcota</taxon>
        <taxon>Deinococci</taxon>
        <taxon>Thermales</taxon>
        <taxon>Thermaceae</taxon>
        <taxon>Thermus</taxon>
    </lineage>
</organism>
<proteinExistence type="predicted"/>
<dbReference type="AlphaFoldDB" id="A0A430RHN6"/>
<name>A0A430RHN6_THESC</name>
<reference evidence="2 3" key="1">
    <citation type="journal article" date="2019" name="Extremophiles">
        <title>Biogeography of thermophiles and predominance of Thermus scotoductus in domestic water heaters.</title>
        <authorList>
            <person name="Wilpiszeski R.L."/>
            <person name="Zhang Z."/>
            <person name="House C.H."/>
        </authorList>
    </citation>
    <scope>NUCLEOTIDE SEQUENCE [LARGE SCALE GENOMIC DNA]</scope>
    <source>
        <strain evidence="2 3">34_S34</strain>
    </source>
</reference>
<comment type="caution">
    <text evidence="2">The sequence shown here is derived from an EMBL/GenBank/DDBJ whole genome shotgun (WGS) entry which is preliminary data.</text>
</comment>
<keyword evidence="1" id="KW-0812">Transmembrane</keyword>
<dbReference type="Proteomes" id="UP000286734">
    <property type="component" value="Unassembled WGS sequence"/>
</dbReference>
<gene>
    <name evidence="2" type="ORF">CSW47_01025</name>
</gene>
<evidence type="ECO:0000256" key="1">
    <source>
        <dbReference type="SAM" id="Phobius"/>
    </source>
</evidence>
<accession>A0A430RHN6</accession>
<dbReference type="RefSeq" id="WP_126199887.1">
    <property type="nucleotide sequence ID" value="NZ_PELP01000020.1"/>
</dbReference>
<protein>
    <recommendedName>
        <fullName evidence="4">DUF3558 domain-containing protein</fullName>
    </recommendedName>
</protein>
<evidence type="ECO:0000313" key="2">
    <source>
        <dbReference type="EMBL" id="RTH07794.1"/>
    </source>
</evidence>
<evidence type="ECO:0008006" key="4">
    <source>
        <dbReference type="Google" id="ProtNLM"/>
    </source>
</evidence>
<keyword evidence="1" id="KW-0472">Membrane</keyword>
<dbReference type="EMBL" id="PELP01000020">
    <property type="protein sequence ID" value="RTH07794.1"/>
    <property type="molecule type" value="Genomic_DNA"/>
</dbReference>
<keyword evidence="1" id="KW-1133">Transmembrane helix</keyword>
<evidence type="ECO:0000313" key="3">
    <source>
        <dbReference type="Proteomes" id="UP000286734"/>
    </source>
</evidence>
<sequence length="212" mass="23570">MKKVHRKRHLSQVGWFFRRIAVASRWLASLVGDAVAGFLGGSVRVLVALVLTLGIAQANQPTPGPTAGPCSLLSTQEVLEAIKASEAKKPGKPPAITWEGAGQDELPEGVRWCIYSYSLEWAKGDKWSYGIRVSYRRDLGAPQLLREVKSNVRKTFYSVEPLRGLGEEAYWVDNVRLYVWVKGGLLVIDHGFRANQKELSIQLAKLAMGRIR</sequence>
<feature type="transmembrane region" description="Helical" evidence="1">
    <location>
        <begin position="26"/>
        <end position="56"/>
    </location>
</feature>